<gene>
    <name evidence="6 8" type="primary">lptC</name>
    <name evidence="8" type="ORF">FM038_021655</name>
</gene>
<evidence type="ECO:0000256" key="4">
    <source>
        <dbReference type="ARBA" id="ARBA00022989"/>
    </source>
</evidence>
<keyword evidence="9" id="KW-1185">Reference proteome</keyword>
<dbReference type="InterPro" id="IPR026265">
    <property type="entry name" value="LptC"/>
</dbReference>
<dbReference type="InterPro" id="IPR010664">
    <property type="entry name" value="LipoPS_assembly_LptC-rel"/>
</dbReference>
<dbReference type="HAMAP" id="MF_01915">
    <property type="entry name" value="LPS_assembly_LptC"/>
    <property type="match status" value="1"/>
</dbReference>
<evidence type="ECO:0000256" key="1">
    <source>
        <dbReference type="ARBA" id="ARBA00022475"/>
    </source>
</evidence>
<comment type="subcellular location">
    <subcellularLocation>
        <location evidence="6">Cell inner membrane</location>
        <topology evidence="6">Single-pass membrane protein</topology>
    </subcellularLocation>
</comment>
<accession>A0ABX6VCQ7</accession>
<evidence type="ECO:0000256" key="7">
    <source>
        <dbReference type="PIRNR" id="PIRNR028513"/>
    </source>
</evidence>
<reference evidence="8" key="1">
    <citation type="submission" date="2021-07" db="EMBL/GenBank/DDBJ databases">
        <title>Shewanella sp. YLB-07 whole genome sequence.</title>
        <authorList>
            <person name="Yu L."/>
        </authorList>
    </citation>
    <scope>NUCLEOTIDE SEQUENCE</scope>
    <source>
        <strain evidence="8">YLB-08</strain>
    </source>
</reference>
<comment type="function">
    <text evidence="6">Involved in the assembly of lipopolysaccharide (LPS). Required for the translocation of LPS from the inner membrane to the outer membrane. Facilitates the transfer of LPS from the inner membrane to the periplasmic protein LptA. Could be a docking site for LptA.</text>
</comment>
<dbReference type="PANTHER" id="PTHR37481">
    <property type="entry name" value="LIPOPOLYSACCHARIDE EXPORT SYSTEM PROTEIN LPTC"/>
    <property type="match status" value="1"/>
</dbReference>
<dbReference type="Pfam" id="PF06835">
    <property type="entry name" value="LptC"/>
    <property type="match status" value="1"/>
</dbReference>
<comment type="similarity">
    <text evidence="6 7">Belongs to the LptC family.</text>
</comment>
<comment type="function">
    <text evidence="7">Required for the translocation of lipopolysaccharide (LPS) from the inner membrane to the outer membrane.</text>
</comment>
<keyword evidence="1 6" id="KW-1003">Cell membrane</keyword>
<dbReference type="InterPro" id="IPR052363">
    <property type="entry name" value="LPS_export_LptC"/>
</dbReference>
<proteinExistence type="inferred from homology"/>
<protein>
    <recommendedName>
        <fullName evidence="6 7">Lipopolysaccharide export system protein LptC</fullName>
    </recommendedName>
</protein>
<organism evidence="8 9">
    <name type="scientific">Shewanella eurypsychrophilus</name>
    <dbReference type="NCBI Taxonomy" id="2593656"/>
    <lineage>
        <taxon>Bacteria</taxon>
        <taxon>Pseudomonadati</taxon>
        <taxon>Pseudomonadota</taxon>
        <taxon>Gammaproteobacteria</taxon>
        <taxon>Alteromonadales</taxon>
        <taxon>Shewanellaceae</taxon>
        <taxon>Shewanella</taxon>
    </lineage>
</organism>
<keyword evidence="3 6" id="KW-0812">Transmembrane</keyword>
<evidence type="ECO:0000313" key="9">
    <source>
        <dbReference type="Proteomes" id="UP000316416"/>
    </source>
</evidence>
<name>A0ABX6VCQ7_9GAMM</name>
<dbReference type="PANTHER" id="PTHR37481:SF1">
    <property type="entry name" value="LIPOPOLYSACCHARIDE EXPORT SYSTEM PROTEIN LPTC"/>
    <property type="match status" value="1"/>
</dbReference>
<keyword evidence="5 6" id="KW-0472">Membrane</keyword>
<evidence type="ECO:0000256" key="5">
    <source>
        <dbReference type="ARBA" id="ARBA00023136"/>
    </source>
</evidence>
<dbReference type="Gene3D" id="2.60.450.10">
    <property type="entry name" value="Lipopolysaccharide (LPS) transport protein A like domain"/>
    <property type="match status" value="1"/>
</dbReference>
<dbReference type="NCBIfam" id="TIGR04409">
    <property type="entry name" value="LptC_YrbK"/>
    <property type="match status" value="1"/>
</dbReference>
<dbReference type="RefSeq" id="WP_142873877.1">
    <property type="nucleotide sequence ID" value="NZ_CP045503.2"/>
</dbReference>
<evidence type="ECO:0000256" key="2">
    <source>
        <dbReference type="ARBA" id="ARBA00022519"/>
    </source>
</evidence>
<keyword evidence="4 6" id="KW-1133">Transmembrane helix</keyword>
<keyword evidence="2 6" id="KW-0997">Cell inner membrane</keyword>
<evidence type="ECO:0000313" key="8">
    <source>
        <dbReference type="EMBL" id="QPG59691.1"/>
    </source>
</evidence>
<comment type="subunit">
    <text evidence="6">Component of the lipopolysaccharide transport and assembly complex. Interacts with LptA and the LptBFG transporter complex.</text>
</comment>
<sequence length="195" mass="21900">MNRVTLAIIAFFGTALILYWQVQTKKSDEGAAIDRSLSPDYIADNLRSVDYNELGIVSSRVTATHMEHFEEADMTYFTQPIYLVYPNEGQAQWRLQSSTGTLNKKSGKVVLENNVIIDAISPREPIQTIKTSYLELDLNTMVMTSDRQIYITGNDFIIEGLGLFGDLNAQNVQLLSKVKGTYATPRDHIGDVMLK</sequence>
<dbReference type="EMBL" id="CP045503">
    <property type="protein sequence ID" value="QPG59691.1"/>
    <property type="molecule type" value="Genomic_DNA"/>
</dbReference>
<dbReference type="PIRSF" id="PIRSF028513">
    <property type="entry name" value="LptC"/>
    <property type="match status" value="1"/>
</dbReference>
<evidence type="ECO:0000256" key="6">
    <source>
        <dbReference type="HAMAP-Rule" id="MF_01915"/>
    </source>
</evidence>
<dbReference type="Proteomes" id="UP000316416">
    <property type="component" value="Chromosome"/>
</dbReference>
<evidence type="ECO:0000256" key="3">
    <source>
        <dbReference type="ARBA" id="ARBA00022692"/>
    </source>
</evidence>